<sequence>IALYIWKKLDGQELTHVKQFCSSTSSKAAECATTFNSGLPVC</sequence>
<protein>
    <submittedName>
        <fullName evidence="1">Uncharacterized protein</fullName>
    </submittedName>
</protein>
<dbReference type="Proteomes" id="UP000694892">
    <property type="component" value="Chromosome 2L"/>
</dbReference>
<organism evidence="1 2">
    <name type="scientific">Xenopus laevis</name>
    <name type="common">African clawed frog</name>
    <dbReference type="NCBI Taxonomy" id="8355"/>
    <lineage>
        <taxon>Eukaryota</taxon>
        <taxon>Metazoa</taxon>
        <taxon>Chordata</taxon>
        <taxon>Craniata</taxon>
        <taxon>Vertebrata</taxon>
        <taxon>Euteleostomi</taxon>
        <taxon>Amphibia</taxon>
        <taxon>Batrachia</taxon>
        <taxon>Anura</taxon>
        <taxon>Pipoidea</taxon>
        <taxon>Pipidae</taxon>
        <taxon>Xenopodinae</taxon>
        <taxon>Xenopus</taxon>
        <taxon>Xenopus</taxon>
    </lineage>
</organism>
<feature type="non-terminal residue" evidence="1">
    <location>
        <position position="1"/>
    </location>
</feature>
<dbReference type="EMBL" id="CM004468">
    <property type="protein sequence ID" value="OCT96037.1"/>
    <property type="molecule type" value="Genomic_DNA"/>
</dbReference>
<name>A0A974DQF1_XENLA</name>
<dbReference type="AlphaFoldDB" id="A0A974DQF1"/>
<evidence type="ECO:0000313" key="1">
    <source>
        <dbReference type="EMBL" id="OCT96037.1"/>
    </source>
</evidence>
<gene>
    <name evidence="1" type="ORF">XELAEV_180137247mg</name>
</gene>
<accession>A0A974DQF1</accession>
<feature type="non-terminal residue" evidence="1">
    <location>
        <position position="42"/>
    </location>
</feature>
<reference evidence="2" key="1">
    <citation type="journal article" date="2016" name="Nature">
        <title>Genome evolution in the allotetraploid frog Xenopus laevis.</title>
        <authorList>
            <person name="Session A.M."/>
            <person name="Uno Y."/>
            <person name="Kwon T."/>
            <person name="Chapman J.A."/>
            <person name="Toyoda A."/>
            <person name="Takahashi S."/>
            <person name="Fukui A."/>
            <person name="Hikosaka A."/>
            <person name="Suzuki A."/>
            <person name="Kondo M."/>
            <person name="van Heeringen S.J."/>
            <person name="Quigley I."/>
            <person name="Heinz S."/>
            <person name="Ogino H."/>
            <person name="Ochi H."/>
            <person name="Hellsten U."/>
            <person name="Lyons J.B."/>
            <person name="Simakov O."/>
            <person name="Putnam N."/>
            <person name="Stites J."/>
            <person name="Kuroki Y."/>
            <person name="Tanaka T."/>
            <person name="Michiue T."/>
            <person name="Watanabe M."/>
            <person name="Bogdanovic O."/>
            <person name="Lister R."/>
            <person name="Georgiou G."/>
            <person name="Paranjpe S.S."/>
            <person name="van Kruijsbergen I."/>
            <person name="Shu S."/>
            <person name="Carlson J."/>
            <person name="Kinoshita T."/>
            <person name="Ohta Y."/>
            <person name="Mawaribuchi S."/>
            <person name="Jenkins J."/>
            <person name="Grimwood J."/>
            <person name="Schmutz J."/>
            <person name="Mitros T."/>
            <person name="Mozaffari S.V."/>
            <person name="Suzuki Y."/>
            <person name="Haramoto Y."/>
            <person name="Yamamoto T.S."/>
            <person name="Takagi C."/>
            <person name="Heald R."/>
            <person name="Miller K."/>
            <person name="Haudenschild C."/>
            <person name="Kitzman J."/>
            <person name="Nakayama T."/>
            <person name="Izutsu Y."/>
            <person name="Robert J."/>
            <person name="Fortriede J."/>
            <person name="Burns K."/>
            <person name="Lotay V."/>
            <person name="Karimi K."/>
            <person name="Yasuoka Y."/>
            <person name="Dichmann D.S."/>
            <person name="Flajnik M.F."/>
            <person name="Houston D.W."/>
            <person name="Shendure J."/>
            <person name="DuPasquier L."/>
            <person name="Vize P.D."/>
            <person name="Zorn A.M."/>
            <person name="Ito M."/>
            <person name="Marcotte E.M."/>
            <person name="Wallingford J.B."/>
            <person name="Ito Y."/>
            <person name="Asashima M."/>
            <person name="Ueno N."/>
            <person name="Matsuda Y."/>
            <person name="Veenstra G.J."/>
            <person name="Fujiyama A."/>
            <person name="Harland R.M."/>
            <person name="Taira M."/>
            <person name="Rokhsar D.S."/>
        </authorList>
    </citation>
    <scope>NUCLEOTIDE SEQUENCE [LARGE SCALE GENOMIC DNA]</scope>
    <source>
        <strain evidence="2">J</strain>
    </source>
</reference>
<proteinExistence type="predicted"/>
<evidence type="ECO:0000313" key="2">
    <source>
        <dbReference type="Proteomes" id="UP000694892"/>
    </source>
</evidence>